<dbReference type="EMBL" id="LWRY01000187">
    <property type="protein sequence ID" value="OCX69891.1"/>
    <property type="molecule type" value="Genomic_DNA"/>
</dbReference>
<keyword evidence="3" id="KW-1185">Reference proteome</keyword>
<dbReference type="RefSeq" id="WP_065975366.1">
    <property type="nucleotide sequence ID" value="NZ_LWRY01000187.1"/>
</dbReference>
<dbReference type="Proteomes" id="UP000095008">
    <property type="component" value="Unassembled WGS sequence"/>
</dbReference>
<proteinExistence type="predicted"/>
<evidence type="ECO:0000256" key="1">
    <source>
        <dbReference type="SAM" id="Phobius"/>
    </source>
</evidence>
<protein>
    <submittedName>
        <fullName evidence="2">Uncharacterized protein</fullName>
    </submittedName>
</protein>
<reference evidence="2" key="1">
    <citation type="journal article" date="2016" name="Int. J. Mol. Sci.">
        <title>Comparative genomics of the extreme acidophile Acidithiobacillus thiooxidans reveals intraspecific divergence and niche adaptation.</title>
        <authorList>
            <person name="Zhang X."/>
            <person name="Feng X."/>
            <person name="Tao J."/>
            <person name="Ma L."/>
            <person name="Xiao Y."/>
            <person name="Liang Y."/>
            <person name="Liu X."/>
            <person name="Yin H."/>
        </authorList>
    </citation>
    <scope>NUCLEOTIDE SEQUENCE [LARGE SCALE GENOMIC DNA]</scope>
    <source>
        <strain evidence="2">DXS-W</strain>
    </source>
</reference>
<keyword evidence="1" id="KW-0472">Membrane</keyword>
<sequence>MSFDLSGWKPSCEQAKHLAGSFRIAGIAFFAAVAGPLTHAIIAGKDTGIVTNLVVLLSLLDWICFELVGYKILGKARC</sequence>
<gene>
    <name evidence="2" type="ORF">A6M23_14720</name>
</gene>
<evidence type="ECO:0000313" key="2">
    <source>
        <dbReference type="EMBL" id="OCX69891.1"/>
    </source>
</evidence>
<keyword evidence="1" id="KW-0812">Transmembrane</keyword>
<keyword evidence="1" id="KW-1133">Transmembrane helix</keyword>
<accession>A0A1C2IPS2</accession>
<dbReference type="AlphaFoldDB" id="A0A1C2IPS2"/>
<name>A0A1C2IPS2_ACITH</name>
<feature type="transmembrane region" description="Helical" evidence="1">
    <location>
        <begin position="21"/>
        <end position="43"/>
    </location>
</feature>
<comment type="caution">
    <text evidence="2">The sequence shown here is derived from an EMBL/GenBank/DDBJ whole genome shotgun (WGS) entry which is preliminary data.</text>
</comment>
<feature type="transmembrane region" description="Helical" evidence="1">
    <location>
        <begin position="49"/>
        <end position="73"/>
    </location>
</feature>
<evidence type="ECO:0000313" key="3">
    <source>
        <dbReference type="Proteomes" id="UP000095008"/>
    </source>
</evidence>
<organism evidence="2 3">
    <name type="scientific">Acidithiobacillus thiooxidans</name>
    <name type="common">Thiobacillus thiooxidans</name>
    <dbReference type="NCBI Taxonomy" id="930"/>
    <lineage>
        <taxon>Bacteria</taxon>
        <taxon>Pseudomonadati</taxon>
        <taxon>Pseudomonadota</taxon>
        <taxon>Acidithiobacillia</taxon>
        <taxon>Acidithiobacillales</taxon>
        <taxon>Acidithiobacillaceae</taxon>
        <taxon>Acidithiobacillus</taxon>
    </lineage>
</organism>